<dbReference type="InterPro" id="IPR036412">
    <property type="entry name" value="HAD-like_sf"/>
</dbReference>
<evidence type="ECO:0000256" key="3">
    <source>
        <dbReference type="ARBA" id="ARBA00022723"/>
    </source>
</evidence>
<comment type="similarity">
    <text evidence="2">Belongs to the HAD-like hydrolase superfamily. CbbY/CbbZ/Gph/YieH family.</text>
</comment>
<protein>
    <submittedName>
        <fullName evidence="6">HAD superfamily hydrolase (TIGR01509 family)</fullName>
    </submittedName>
</protein>
<dbReference type="InterPro" id="IPR051600">
    <property type="entry name" value="Beta-PGM-like"/>
</dbReference>
<evidence type="ECO:0000256" key="2">
    <source>
        <dbReference type="ARBA" id="ARBA00006171"/>
    </source>
</evidence>
<dbReference type="CDD" id="cd16423">
    <property type="entry name" value="HAD_BPGM-like"/>
    <property type="match status" value="1"/>
</dbReference>
<dbReference type="InterPro" id="IPR023198">
    <property type="entry name" value="PGP-like_dom2"/>
</dbReference>
<comment type="caution">
    <text evidence="6">The sequence shown here is derived from an EMBL/GenBank/DDBJ whole genome shotgun (WGS) entry which is preliminary data.</text>
</comment>
<dbReference type="InterPro" id="IPR006439">
    <property type="entry name" value="HAD-SF_hydro_IA"/>
</dbReference>
<dbReference type="PANTHER" id="PTHR46193:SF18">
    <property type="entry name" value="HEXITOL PHOSPHATASE B"/>
    <property type="match status" value="1"/>
</dbReference>
<dbReference type="GO" id="GO:0016787">
    <property type="term" value="F:hydrolase activity"/>
    <property type="evidence" value="ECO:0007669"/>
    <property type="project" value="UniProtKB-KW"/>
</dbReference>
<keyword evidence="6" id="KW-0378">Hydrolase</keyword>
<dbReference type="Gene3D" id="1.10.150.240">
    <property type="entry name" value="Putative phosphatase, domain 2"/>
    <property type="match status" value="1"/>
</dbReference>
<dbReference type="EMBL" id="JACHFH010000008">
    <property type="protein sequence ID" value="MBB5335728.1"/>
    <property type="molecule type" value="Genomic_DNA"/>
</dbReference>
<accession>A0A840UM13</accession>
<keyword evidence="3" id="KW-0479">Metal-binding</keyword>
<dbReference type="GO" id="GO:0046872">
    <property type="term" value="F:metal ion binding"/>
    <property type="evidence" value="ECO:0007669"/>
    <property type="project" value="UniProtKB-KW"/>
</dbReference>
<dbReference type="SUPFAM" id="SSF56784">
    <property type="entry name" value="HAD-like"/>
    <property type="match status" value="1"/>
</dbReference>
<organism evidence="6 7">
    <name type="scientific">Pectinatus brassicae</name>
    <dbReference type="NCBI Taxonomy" id="862415"/>
    <lineage>
        <taxon>Bacteria</taxon>
        <taxon>Bacillati</taxon>
        <taxon>Bacillota</taxon>
        <taxon>Negativicutes</taxon>
        <taxon>Selenomonadales</taxon>
        <taxon>Selenomonadaceae</taxon>
        <taxon>Pectinatus</taxon>
    </lineage>
</organism>
<evidence type="ECO:0000313" key="6">
    <source>
        <dbReference type="EMBL" id="MBB5335728.1"/>
    </source>
</evidence>
<evidence type="ECO:0000256" key="4">
    <source>
        <dbReference type="ARBA" id="ARBA00022842"/>
    </source>
</evidence>
<keyword evidence="7" id="KW-1185">Reference proteome</keyword>
<keyword evidence="5" id="KW-0119">Carbohydrate metabolism</keyword>
<dbReference type="SFLD" id="SFLDG01129">
    <property type="entry name" value="C1.5:_HAD__Beta-PGM__Phosphata"/>
    <property type="match status" value="1"/>
</dbReference>
<sequence length="212" mass="23052">MKAFIFDMDGVIMDSEPLHNEIIVEMMTLFGLKAEEPYLASLCGLTIDHIFEKIKSDYNLDISVNDTVKKYNGKLVAHVHANQLVPISGIPELLQQLQAANIPAAVASSSPIEFIEASIDNLNLTHYFQFLLSGDEVEHGKPAPDIYLEAAKRLTVTPVDCVVLEDSHNGATAAKSAGMKCIGFKNPGSGIQDLSITDIIVDDVNDIDISIL</sequence>
<dbReference type="InterPro" id="IPR023214">
    <property type="entry name" value="HAD_sf"/>
</dbReference>
<comment type="cofactor">
    <cofactor evidence="1">
        <name>Mg(2+)</name>
        <dbReference type="ChEBI" id="CHEBI:18420"/>
    </cofactor>
</comment>
<proteinExistence type="inferred from homology"/>
<evidence type="ECO:0000313" key="7">
    <source>
        <dbReference type="Proteomes" id="UP000559117"/>
    </source>
</evidence>
<reference evidence="6 7" key="1">
    <citation type="submission" date="2020-08" db="EMBL/GenBank/DDBJ databases">
        <title>Genomic Encyclopedia of Type Strains, Phase IV (KMG-IV): sequencing the most valuable type-strain genomes for metagenomic binning, comparative biology and taxonomic classification.</title>
        <authorList>
            <person name="Goeker M."/>
        </authorList>
    </citation>
    <scope>NUCLEOTIDE SEQUENCE [LARGE SCALE GENOMIC DNA]</scope>
    <source>
        <strain evidence="6 7">DSM 24661</strain>
    </source>
</reference>
<dbReference type="AlphaFoldDB" id="A0A840UM13"/>
<gene>
    <name evidence="6" type="ORF">HNR32_000862</name>
</gene>
<dbReference type="NCBIfam" id="TIGR01509">
    <property type="entry name" value="HAD-SF-IA-v3"/>
    <property type="match status" value="1"/>
</dbReference>
<dbReference type="PANTHER" id="PTHR46193">
    <property type="entry name" value="6-PHOSPHOGLUCONATE PHOSPHATASE"/>
    <property type="match status" value="1"/>
</dbReference>
<name>A0A840UM13_9FIRM</name>
<dbReference type="SFLD" id="SFLDG01135">
    <property type="entry name" value="C1.5.6:_HAD__Beta-PGM__Phospha"/>
    <property type="match status" value="1"/>
</dbReference>
<dbReference type="Pfam" id="PF13419">
    <property type="entry name" value="HAD_2"/>
    <property type="match status" value="1"/>
</dbReference>
<keyword evidence="4" id="KW-0460">Magnesium</keyword>
<dbReference type="Proteomes" id="UP000559117">
    <property type="component" value="Unassembled WGS sequence"/>
</dbReference>
<dbReference type="SFLD" id="SFLDS00003">
    <property type="entry name" value="Haloacid_Dehalogenase"/>
    <property type="match status" value="1"/>
</dbReference>
<evidence type="ECO:0000256" key="1">
    <source>
        <dbReference type="ARBA" id="ARBA00001946"/>
    </source>
</evidence>
<dbReference type="Gene3D" id="3.40.50.1000">
    <property type="entry name" value="HAD superfamily/HAD-like"/>
    <property type="match status" value="1"/>
</dbReference>
<evidence type="ECO:0000256" key="5">
    <source>
        <dbReference type="ARBA" id="ARBA00023277"/>
    </source>
</evidence>
<dbReference type="RefSeq" id="WP_183859986.1">
    <property type="nucleotide sequence ID" value="NZ_JACHFH010000008.1"/>
</dbReference>
<dbReference type="InterPro" id="IPR041492">
    <property type="entry name" value="HAD_2"/>
</dbReference>